<evidence type="ECO:0000313" key="1">
    <source>
        <dbReference type="EMBL" id="EUA12390.1"/>
    </source>
</evidence>
<keyword evidence="1" id="KW-0012">Acyltransferase</keyword>
<dbReference type="EMBL" id="JAOB01000084">
    <property type="protein sequence ID" value="EUA12390.1"/>
    <property type="molecule type" value="Genomic_DNA"/>
</dbReference>
<dbReference type="PATRIC" id="fig|1299334.3.peg.9028"/>
<dbReference type="GO" id="GO:0004315">
    <property type="term" value="F:3-oxoacyl-[acyl-carrier-protein] synthase activity"/>
    <property type="evidence" value="ECO:0007669"/>
    <property type="project" value="UniProtKB-EC"/>
</dbReference>
<accession>X7Z175</accession>
<sequence>MQRGRGADAGRAVGGSASGSVAVQVIVSGADESGSREVSVFSRTDTGSGWTLHAEGRVAASAAVPGTELSAWPPAVPSGGRGRLL</sequence>
<comment type="caution">
    <text evidence="1">The sequence shown here is derived from an EMBL/GenBank/DDBJ whole genome shotgun (WGS) entry which is preliminary data.</text>
</comment>
<protein>
    <submittedName>
        <fullName evidence="1">Phenolphthiocerol synthesis polyketide synthase type I Pks15/1 domain protein</fullName>
        <ecNumber evidence="1">2.3.1.41</ecNumber>
    </submittedName>
</protein>
<dbReference type="Gene3D" id="3.10.129.110">
    <property type="entry name" value="Polyketide synthase dehydratase"/>
    <property type="match status" value="1"/>
</dbReference>
<organism evidence="1">
    <name type="scientific">Mycobacterium xenopi 4042</name>
    <dbReference type="NCBI Taxonomy" id="1299334"/>
    <lineage>
        <taxon>Bacteria</taxon>
        <taxon>Bacillati</taxon>
        <taxon>Actinomycetota</taxon>
        <taxon>Actinomycetes</taxon>
        <taxon>Mycobacteriales</taxon>
        <taxon>Mycobacteriaceae</taxon>
        <taxon>Mycobacterium</taxon>
    </lineage>
</organism>
<keyword evidence="1" id="KW-0808">Transferase</keyword>
<dbReference type="EC" id="2.3.1.41" evidence="1"/>
<proteinExistence type="predicted"/>
<dbReference type="AlphaFoldDB" id="X7Z175"/>
<dbReference type="InterPro" id="IPR042104">
    <property type="entry name" value="PKS_dehydratase_sf"/>
</dbReference>
<name>X7Z175_MYCXE</name>
<gene>
    <name evidence="1" type="ORF">I553_3976</name>
</gene>
<reference evidence="1" key="1">
    <citation type="submission" date="2014-01" db="EMBL/GenBank/DDBJ databases">
        <authorList>
            <person name="Brown-Elliot B."/>
            <person name="Wallace R."/>
            <person name="Lenaerts A."/>
            <person name="Ordway D."/>
            <person name="DeGroote M.A."/>
            <person name="Parker T."/>
            <person name="Sizemore C."/>
            <person name="Tallon L.J."/>
            <person name="Sadzewicz L.K."/>
            <person name="Sengamalay N."/>
            <person name="Fraser C.M."/>
            <person name="Hine E."/>
            <person name="Shefchek K.A."/>
            <person name="Das S.P."/>
            <person name="Tettelin H."/>
        </authorList>
    </citation>
    <scope>NUCLEOTIDE SEQUENCE [LARGE SCALE GENOMIC DNA]</scope>
    <source>
        <strain evidence="1">4042</strain>
    </source>
</reference>